<proteinExistence type="predicted"/>
<dbReference type="KEGG" id="aca:ACP_0510"/>
<sequence length="52" mass="5863">MNTHSHSSRAAFVILQAIDPAALTAHKSALRRHSRKIMRIRIHILIPAQQTP</sequence>
<keyword evidence="2" id="KW-1185">Reference proteome</keyword>
<evidence type="ECO:0000313" key="2">
    <source>
        <dbReference type="Proteomes" id="UP000002207"/>
    </source>
</evidence>
<dbReference type="HOGENOM" id="CLU_3075674_0_0_0"/>
<organism evidence="1 2">
    <name type="scientific">Acidobacterium capsulatum (strain ATCC 51196 / DSM 11244 / BCRC 80197 / JCM 7670 / NBRC 15755 / NCIMB 13165 / 161)</name>
    <dbReference type="NCBI Taxonomy" id="240015"/>
    <lineage>
        <taxon>Bacteria</taxon>
        <taxon>Pseudomonadati</taxon>
        <taxon>Acidobacteriota</taxon>
        <taxon>Terriglobia</taxon>
        <taxon>Terriglobales</taxon>
        <taxon>Acidobacteriaceae</taxon>
        <taxon>Acidobacterium</taxon>
    </lineage>
</organism>
<dbReference type="STRING" id="240015.ACP_0510"/>
<gene>
    <name evidence="1" type="ordered locus">ACP_0510</name>
</gene>
<dbReference type="AlphaFoldDB" id="C1F109"/>
<name>C1F109_ACIC5</name>
<accession>C1F109</accession>
<protein>
    <submittedName>
        <fullName evidence="1">Uncharacterized protein</fullName>
    </submittedName>
</protein>
<dbReference type="InParanoid" id="C1F109"/>
<dbReference type="EMBL" id="CP001472">
    <property type="protein sequence ID" value="ACO34080.1"/>
    <property type="molecule type" value="Genomic_DNA"/>
</dbReference>
<reference evidence="1 2" key="1">
    <citation type="journal article" date="2009" name="Appl. Environ. Microbiol.">
        <title>Three genomes from the phylum Acidobacteria provide insight into the lifestyles of these microorganisms in soils.</title>
        <authorList>
            <person name="Ward N.L."/>
            <person name="Challacombe J.F."/>
            <person name="Janssen P.H."/>
            <person name="Henrissat B."/>
            <person name="Coutinho P.M."/>
            <person name="Wu M."/>
            <person name="Xie G."/>
            <person name="Haft D.H."/>
            <person name="Sait M."/>
            <person name="Badger J."/>
            <person name="Barabote R.D."/>
            <person name="Bradley B."/>
            <person name="Brettin T.S."/>
            <person name="Brinkac L.M."/>
            <person name="Bruce D."/>
            <person name="Creasy T."/>
            <person name="Daugherty S.C."/>
            <person name="Davidsen T.M."/>
            <person name="DeBoy R.T."/>
            <person name="Detter J.C."/>
            <person name="Dodson R.J."/>
            <person name="Durkin A.S."/>
            <person name="Ganapathy A."/>
            <person name="Gwinn-Giglio M."/>
            <person name="Han C.S."/>
            <person name="Khouri H."/>
            <person name="Kiss H."/>
            <person name="Kothari S.P."/>
            <person name="Madupu R."/>
            <person name="Nelson K.E."/>
            <person name="Nelson W.C."/>
            <person name="Paulsen I."/>
            <person name="Penn K."/>
            <person name="Ren Q."/>
            <person name="Rosovitz M.J."/>
            <person name="Selengut J.D."/>
            <person name="Shrivastava S."/>
            <person name="Sullivan S.A."/>
            <person name="Tapia R."/>
            <person name="Thompson L.S."/>
            <person name="Watkins K.L."/>
            <person name="Yang Q."/>
            <person name="Yu C."/>
            <person name="Zafar N."/>
            <person name="Zhou L."/>
            <person name="Kuske C.R."/>
        </authorList>
    </citation>
    <scope>NUCLEOTIDE SEQUENCE [LARGE SCALE GENOMIC DNA]</scope>
    <source>
        <strain evidence="2">ATCC 51196 / DSM 11244 / BCRC 80197 / JCM 7670 / NBRC 15755 / NCIMB 13165 / 161</strain>
    </source>
</reference>
<dbReference type="Proteomes" id="UP000002207">
    <property type="component" value="Chromosome"/>
</dbReference>
<evidence type="ECO:0000313" key="1">
    <source>
        <dbReference type="EMBL" id="ACO34080.1"/>
    </source>
</evidence>